<protein>
    <submittedName>
        <fullName evidence="1">Uncharacterized protein</fullName>
    </submittedName>
</protein>
<evidence type="ECO:0000313" key="1">
    <source>
        <dbReference type="EMBL" id="GGT37143.1"/>
    </source>
</evidence>
<dbReference type="Proteomes" id="UP000619486">
    <property type="component" value="Unassembled WGS sequence"/>
</dbReference>
<proteinExistence type="predicted"/>
<reference evidence="1" key="1">
    <citation type="journal article" date="2014" name="Int. J. Syst. Evol. Microbiol.">
        <title>Complete genome sequence of Corynebacterium casei LMG S-19264T (=DSM 44701T), isolated from a smear-ripened cheese.</title>
        <authorList>
            <consortium name="US DOE Joint Genome Institute (JGI-PGF)"/>
            <person name="Walter F."/>
            <person name="Albersmeier A."/>
            <person name="Kalinowski J."/>
            <person name="Ruckert C."/>
        </authorList>
    </citation>
    <scope>NUCLEOTIDE SEQUENCE</scope>
    <source>
        <strain evidence="1">JCM 3172</strain>
    </source>
</reference>
<keyword evidence="2" id="KW-1185">Reference proteome</keyword>
<reference evidence="1" key="2">
    <citation type="submission" date="2020-09" db="EMBL/GenBank/DDBJ databases">
        <authorList>
            <person name="Sun Q."/>
            <person name="Ohkuma M."/>
        </authorList>
    </citation>
    <scope>NUCLEOTIDE SEQUENCE</scope>
    <source>
        <strain evidence="1">JCM 3172</strain>
    </source>
</reference>
<gene>
    <name evidence="1" type="ORF">GCM10014713_33620</name>
</gene>
<sequence length="69" mass="7440">MTEHDREAHACFVDLRAALAEHGITLPSLGVDLVTYAARSDGPPLIALGNCNVTTARRLVDVLRKAAER</sequence>
<evidence type="ECO:0000313" key="2">
    <source>
        <dbReference type="Proteomes" id="UP000619486"/>
    </source>
</evidence>
<dbReference type="AlphaFoldDB" id="A0A918H6M5"/>
<dbReference type="EMBL" id="BMQQ01000011">
    <property type="protein sequence ID" value="GGT37143.1"/>
    <property type="molecule type" value="Genomic_DNA"/>
</dbReference>
<name>A0A918H6M5_9ACTN</name>
<dbReference type="RefSeq" id="WP_019887356.1">
    <property type="nucleotide sequence ID" value="NZ_BMQQ01000011.1"/>
</dbReference>
<organism evidence="1 2">
    <name type="scientific">Streptomyces purpureus</name>
    <dbReference type="NCBI Taxonomy" id="1951"/>
    <lineage>
        <taxon>Bacteria</taxon>
        <taxon>Bacillati</taxon>
        <taxon>Actinomycetota</taxon>
        <taxon>Actinomycetes</taxon>
        <taxon>Kitasatosporales</taxon>
        <taxon>Streptomycetaceae</taxon>
        <taxon>Streptomyces</taxon>
    </lineage>
</organism>
<comment type="caution">
    <text evidence="1">The sequence shown here is derived from an EMBL/GenBank/DDBJ whole genome shotgun (WGS) entry which is preliminary data.</text>
</comment>
<accession>A0A918H6M5</accession>